<keyword evidence="4" id="KW-1185">Reference proteome</keyword>
<organism evidence="3 4">
    <name type="scientific">Pedobacter metabolipauper</name>
    <dbReference type="NCBI Taxonomy" id="425513"/>
    <lineage>
        <taxon>Bacteria</taxon>
        <taxon>Pseudomonadati</taxon>
        <taxon>Bacteroidota</taxon>
        <taxon>Sphingobacteriia</taxon>
        <taxon>Sphingobacteriales</taxon>
        <taxon>Sphingobacteriaceae</taxon>
        <taxon>Pedobacter</taxon>
    </lineage>
</organism>
<dbReference type="RefSeq" id="WP_166664876.1">
    <property type="nucleotide sequence ID" value="NZ_SNYC01000005.1"/>
</dbReference>
<name>A0A4R6SUN8_9SPHI</name>
<dbReference type="Pfam" id="PF16391">
    <property type="entry name" value="DUF5000"/>
    <property type="match status" value="1"/>
</dbReference>
<gene>
    <name evidence="3" type="ORF">ATK78_2634</name>
</gene>
<dbReference type="PROSITE" id="PS51257">
    <property type="entry name" value="PROKAR_LIPOPROTEIN"/>
    <property type="match status" value="1"/>
</dbReference>
<evidence type="ECO:0000259" key="2">
    <source>
        <dbReference type="Pfam" id="PF16391"/>
    </source>
</evidence>
<accession>A0A4R6SUN8</accession>
<dbReference type="InterPro" id="IPR008979">
    <property type="entry name" value="Galactose-bd-like_sf"/>
</dbReference>
<proteinExistence type="predicted"/>
<dbReference type="Gene3D" id="2.60.120.260">
    <property type="entry name" value="Galactose-binding domain-like"/>
    <property type="match status" value="1"/>
</dbReference>
<feature type="chain" id="PRO_5020285948" evidence="1">
    <location>
        <begin position="20"/>
        <end position="409"/>
    </location>
</feature>
<dbReference type="SUPFAM" id="SSF49785">
    <property type="entry name" value="Galactose-binding domain-like"/>
    <property type="match status" value="1"/>
</dbReference>
<sequence length="409" mass="44873">MKIYLKVLFLAVAGLSFLASCTKEDDYKKFQEGGEIIYAGTLDTVIAQAGKNRINLLMNLGSDASVTKIKVFWNDGSDSAQVAVARPAASDIVNLLIPNLETGTYNFKVYTYDSQNNSSVVRNVSGIAYGNEYESSLVNRRINSAVPSAQVDSLVFTWNEPNPGLISTEIRYAKKNGDLVSVIVPATQTITKITEDYLAGSTLSYRSTYKYDVNAFDTYTVPEFLTLTLNALPPFERQLPKSAFKEVILPTDVLEGGFGWLMPALWNGVYTGSGFATTPGVALPVWFTFDTGVSTKINRFLYYMPQDRIFRLEAVKSFEIWGSDSPAADGSWASWTLLRTCVSIKPSGSPVGTNTAADIAAAAAGQEFVMPDGIPKTRYIRIKVLSNWGNGAFQAMGEFTFYTRDRVAK</sequence>
<dbReference type="InterPro" id="IPR032164">
    <property type="entry name" value="DUF5000"/>
</dbReference>
<protein>
    <submittedName>
        <fullName evidence="3">Uncharacterized protein DUF5000</fullName>
    </submittedName>
</protein>
<evidence type="ECO:0000256" key="1">
    <source>
        <dbReference type="SAM" id="SignalP"/>
    </source>
</evidence>
<dbReference type="AlphaFoldDB" id="A0A4R6SUN8"/>
<dbReference type="Pfam" id="PF16389">
    <property type="entry name" value="DUF4998"/>
    <property type="match status" value="1"/>
</dbReference>
<dbReference type="Proteomes" id="UP000295620">
    <property type="component" value="Unassembled WGS sequence"/>
</dbReference>
<feature type="domain" description="DUF5000" evidence="2">
    <location>
        <begin position="266"/>
        <end position="402"/>
    </location>
</feature>
<keyword evidence="1" id="KW-0732">Signal</keyword>
<feature type="signal peptide" evidence="1">
    <location>
        <begin position="1"/>
        <end position="19"/>
    </location>
</feature>
<evidence type="ECO:0000313" key="3">
    <source>
        <dbReference type="EMBL" id="TDQ08131.1"/>
    </source>
</evidence>
<comment type="caution">
    <text evidence="3">The sequence shown here is derived from an EMBL/GenBank/DDBJ whole genome shotgun (WGS) entry which is preliminary data.</text>
</comment>
<dbReference type="EMBL" id="SNYC01000005">
    <property type="protein sequence ID" value="TDQ08131.1"/>
    <property type="molecule type" value="Genomic_DNA"/>
</dbReference>
<evidence type="ECO:0000313" key="4">
    <source>
        <dbReference type="Proteomes" id="UP000295620"/>
    </source>
</evidence>
<reference evidence="3 4" key="1">
    <citation type="submission" date="2019-03" db="EMBL/GenBank/DDBJ databases">
        <title>Genomic Encyclopedia of Archaeal and Bacterial Type Strains, Phase II (KMG-II): from individual species to whole genera.</title>
        <authorList>
            <person name="Goeker M."/>
        </authorList>
    </citation>
    <scope>NUCLEOTIDE SEQUENCE [LARGE SCALE GENOMIC DNA]</scope>
    <source>
        <strain evidence="3 4">DSM 19035</strain>
    </source>
</reference>